<dbReference type="RefSeq" id="XP_043140772.1">
    <property type="nucleotide sequence ID" value="XM_043283499.1"/>
</dbReference>
<gene>
    <name evidence="1" type="ORF">ACHE_80159A</name>
</gene>
<organism evidence="1 2">
    <name type="scientific">Aspergillus chevalieri</name>
    <name type="common">Eurotium chevalieri</name>
    <dbReference type="NCBI Taxonomy" id="182096"/>
    <lineage>
        <taxon>Eukaryota</taxon>
        <taxon>Fungi</taxon>
        <taxon>Dikarya</taxon>
        <taxon>Ascomycota</taxon>
        <taxon>Pezizomycotina</taxon>
        <taxon>Eurotiomycetes</taxon>
        <taxon>Eurotiomycetidae</taxon>
        <taxon>Eurotiales</taxon>
        <taxon>Aspergillaceae</taxon>
        <taxon>Aspergillus</taxon>
        <taxon>Aspergillus subgen. Aspergillus</taxon>
    </lineage>
</organism>
<accession>A0A7R7VXZ0</accession>
<dbReference type="GeneID" id="66986608"/>
<dbReference type="Proteomes" id="UP000637239">
    <property type="component" value="Chromosome 8"/>
</dbReference>
<protein>
    <submittedName>
        <fullName evidence="1">Uncharacterized protein</fullName>
    </submittedName>
</protein>
<proteinExistence type="predicted"/>
<evidence type="ECO:0000313" key="1">
    <source>
        <dbReference type="EMBL" id="BCR92259.1"/>
    </source>
</evidence>
<dbReference type="EMBL" id="AP024423">
    <property type="protein sequence ID" value="BCR92259.1"/>
    <property type="molecule type" value="Genomic_DNA"/>
</dbReference>
<reference evidence="1" key="1">
    <citation type="submission" date="2021-01" db="EMBL/GenBank/DDBJ databases">
        <authorList>
            <consortium name="Aspergillus chevalieri M1 genome sequencing consortium"/>
            <person name="Kazuki M."/>
            <person name="Futagami T."/>
        </authorList>
    </citation>
    <scope>NUCLEOTIDE SEQUENCE</scope>
    <source>
        <strain evidence="1">M1</strain>
    </source>
</reference>
<keyword evidence="2" id="KW-1185">Reference proteome</keyword>
<dbReference type="KEGG" id="ache:ACHE_80159A"/>
<reference evidence="1" key="2">
    <citation type="submission" date="2021-02" db="EMBL/GenBank/DDBJ databases">
        <title>Aspergillus chevalieri M1 genome sequence.</title>
        <authorList>
            <person name="Kadooka C."/>
            <person name="Mori K."/>
            <person name="Futagami T."/>
        </authorList>
    </citation>
    <scope>NUCLEOTIDE SEQUENCE</scope>
    <source>
        <strain evidence="1">M1</strain>
    </source>
</reference>
<dbReference type="AlphaFoldDB" id="A0A7R7VXZ0"/>
<sequence length="137" mass="15629">MFHNLVSWAMSERGISILRRTGLAIQAVCVVNAFWAYYSADKELEQAQKEANDTKKGLERLLIATTFLLKLEKALRRRQEKVLKKALQNTGVLSETVVEDAIDKLFTEVLPTADIKEFPDLFHEIFEGEEEDSNLCP</sequence>
<evidence type="ECO:0000313" key="2">
    <source>
        <dbReference type="Proteomes" id="UP000637239"/>
    </source>
</evidence>
<name>A0A7R7VXZ0_ASPCH</name>